<protein>
    <submittedName>
        <fullName evidence="2">Uncharacterized protein</fullName>
    </submittedName>
</protein>
<name>A0ABR0SXD6_9HYPO</name>
<dbReference type="EMBL" id="JAVFKD010000002">
    <property type="protein sequence ID" value="KAK5996450.1"/>
    <property type="molecule type" value="Genomic_DNA"/>
</dbReference>
<sequence>MTASRILQTMDDFDGETPSTRHEILHYFRTQLEQLHLTATFHDFVTLVYRPCSRQPEDFDPAGPCRPGTHHKIEEMTYP</sequence>
<proteinExistence type="predicted"/>
<comment type="caution">
    <text evidence="2">The sequence shown here is derived from an EMBL/GenBank/DDBJ whole genome shotgun (WGS) entry which is preliminary data.</text>
</comment>
<gene>
    <name evidence="2" type="ORF">PT974_01784</name>
</gene>
<feature type="region of interest" description="Disordered" evidence="1">
    <location>
        <begin position="56"/>
        <end position="79"/>
    </location>
</feature>
<keyword evidence="3" id="KW-1185">Reference proteome</keyword>
<evidence type="ECO:0000313" key="2">
    <source>
        <dbReference type="EMBL" id="KAK5996450.1"/>
    </source>
</evidence>
<accession>A0ABR0SXD6</accession>
<evidence type="ECO:0000313" key="3">
    <source>
        <dbReference type="Proteomes" id="UP001338125"/>
    </source>
</evidence>
<organism evidence="2 3">
    <name type="scientific">Cladobotryum mycophilum</name>
    <dbReference type="NCBI Taxonomy" id="491253"/>
    <lineage>
        <taxon>Eukaryota</taxon>
        <taxon>Fungi</taxon>
        <taxon>Dikarya</taxon>
        <taxon>Ascomycota</taxon>
        <taxon>Pezizomycotina</taxon>
        <taxon>Sordariomycetes</taxon>
        <taxon>Hypocreomycetidae</taxon>
        <taxon>Hypocreales</taxon>
        <taxon>Hypocreaceae</taxon>
        <taxon>Cladobotryum</taxon>
    </lineage>
</organism>
<evidence type="ECO:0000256" key="1">
    <source>
        <dbReference type="SAM" id="MobiDB-lite"/>
    </source>
</evidence>
<dbReference type="Proteomes" id="UP001338125">
    <property type="component" value="Unassembled WGS sequence"/>
</dbReference>
<reference evidence="2 3" key="1">
    <citation type="submission" date="2024-01" db="EMBL/GenBank/DDBJ databases">
        <title>Complete genome of Cladobotryum mycophilum ATHUM6906.</title>
        <authorList>
            <person name="Christinaki A.C."/>
            <person name="Myridakis A.I."/>
            <person name="Kouvelis V.N."/>
        </authorList>
    </citation>
    <scope>NUCLEOTIDE SEQUENCE [LARGE SCALE GENOMIC DNA]</scope>
    <source>
        <strain evidence="2 3">ATHUM6906</strain>
    </source>
</reference>